<protein>
    <recommendedName>
        <fullName evidence="3">adenosine deaminase</fullName>
        <ecNumber evidence="3">3.5.4.4</ecNumber>
    </recommendedName>
</protein>
<dbReference type="RefSeq" id="WP_167661854.1">
    <property type="nucleotide sequence ID" value="NZ_BMCQ01000005.1"/>
</dbReference>
<reference evidence="8 9" key="1">
    <citation type="submission" date="2020-03" db="EMBL/GenBank/DDBJ databases">
        <title>Genomic Encyclopedia of Type Strains, Phase IV (KMG-IV): sequencing the most valuable type-strain genomes for metagenomic binning, comparative biology and taxonomic classification.</title>
        <authorList>
            <person name="Goeker M."/>
        </authorList>
    </citation>
    <scope>NUCLEOTIDE SEQUENCE [LARGE SCALE GENOMIC DNA]</scope>
    <source>
        <strain evidence="8 9">DSM 26613</strain>
    </source>
</reference>
<evidence type="ECO:0000256" key="5">
    <source>
        <dbReference type="ARBA" id="ARBA00022801"/>
    </source>
</evidence>
<evidence type="ECO:0000256" key="6">
    <source>
        <dbReference type="ARBA" id="ARBA00022833"/>
    </source>
</evidence>
<dbReference type="EC" id="3.5.4.4" evidence="3"/>
<comment type="caution">
    <text evidence="8">The sequence shown here is derived from an EMBL/GenBank/DDBJ whole genome shotgun (WGS) entry which is preliminary data.</text>
</comment>
<gene>
    <name evidence="8" type="ORF">GGR41_002189</name>
</gene>
<dbReference type="Proteomes" id="UP000783934">
    <property type="component" value="Unassembled WGS sequence"/>
</dbReference>
<dbReference type="PANTHER" id="PTHR11409:SF43">
    <property type="entry name" value="ADENOSINE DEAMINASE"/>
    <property type="match status" value="1"/>
</dbReference>
<accession>A0ABX0WT67</accession>
<evidence type="ECO:0000256" key="2">
    <source>
        <dbReference type="ARBA" id="ARBA00006676"/>
    </source>
</evidence>
<dbReference type="Pfam" id="PF00962">
    <property type="entry name" value="A_deaminase"/>
    <property type="match status" value="1"/>
</dbReference>
<keyword evidence="6" id="KW-0862">Zinc</keyword>
<proteinExistence type="inferred from homology"/>
<name>A0ABX0WT67_9BURK</name>
<keyword evidence="5" id="KW-0378">Hydrolase</keyword>
<sequence length="740" mass="85049">MISAALLLSSSTLLNRYLKQELPSAEEVYMQTQLALRQQLTYLPDFAITSRMQEAGLQEGASYVELFLRAMHYLAQPLHVRGERLYVKPESFLGWQEVLTYIMPLPVIAFFAATQDGGEQKTLSFFTSVLSQFSCLPGPYIPELEQVFQQGVSEHHLHIMGTTESDYVWIDAIKSPKALLANLKKADKNKNARQQIAQLNEELTFSDMHHLLQMATGLRALLLRQVEETPHPTTKGELVAILREWPATYKRPELRRPGLETRNPLVYEAMLLYVHYKHLGATQCEESARTLHLYLLIQAMVHRLLNQQLLDKGFQQFEKITQNELREAVEERFQQRFLQMHSMYNHPIRLLEARFAPKNEAKKLRDLLRAIYDGYRLSNKAAPLSLTAHFIKLPDKPNALHPCRHYALRKRLAMQSTQLQLYRNTPEGQRLNVISIDAAGNELHAGPEVFAPLYRDLRLKGLSCFTYHAGEDFKHLLCGMRQVYEAMHFLDLRAGDRIGHATAIGIHPQLWLERAASRHQIGRGDLLDNLVFAHHLLLQQKDPMAASEAYKLEAKIHEVAGLIFPYDQIRLQTLKTAWANRWRDPLDMAGYEGLSEHVRGVLRAWHSPEVYKRAREQMEVESNLLSVQWYIELQNHILKELHDKRIALEILPTSNVRISYYKNYSEHHVHRWLADTAPPTPAIVVGSDDPGIFATNIFNEYAHIYLSAKQNSTLPNGKALAMIETLLKGGRQYGFRASFD</sequence>
<evidence type="ECO:0000259" key="7">
    <source>
        <dbReference type="Pfam" id="PF00962"/>
    </source>
</evidence>
<feature type="domain" description="Adenosine deaminase" evidence="7">
    <location>
        <begin position="636"/>
        <end position="702"/>
    </location>
</feature>
<evidence type="ECO:0000256" key="4">
    <source>
        <dbReference type="ARBA" id="ARBA00022723"/>
    </source>
</evidence>
<dbReference type="InterPro" id="IPR006330">
    <property type="entry name" value="Ado/ade_deaminase"/>
</dbReference>
<dbReference type="InterPro" id="IPR001365">
    <property type="entry name" value="A_deaminase_dom"/>
</dbReference>
<dbReference type="PANTHER" id="PTHR11409">
    <property type="entry name" value="ADENOSINE DEAMINASE"/>
    <property type="match status" value="1"/>
</dbReference>
<dbReference type="InterPro" id="IPR032466">
    <property type="entry name" value="Metal_Hydrolase"/>
</dbReference>
<dbReference type="SUPFAM" id="SSF51556">
    <property type="entry name" value="Metallo-dependent hydrolases"/>
    <property type="match status" value="1"/>
</dbReference>
<dbReference type="Gene3D" id="3.20.20.140">
    <property type="entry name" value="Metal-dependent hydrolases"/>
    <property type="match status" value="2"/>
</dbReference>
<comment type="similarity">
    <text evidence="2">Belongs to the metallo-dependent hydrolases superfamily. Adenosine and AMP deaminases family.</text>
</comment>
<dbReference type="EMBL" id="JAATIZ010000004">
    <property type="protein sequence ID" value="NJB65934.1"/>
    <property type="molecule type" value="Genomic_DNA"/>
</dbReference>
<evidence type="ECO:0000256" key="1">
    <source>
        <dbReference type="ARBA" id="ARBA00001947"/>
    </source>
</evidence>
<keyword evidence="9" id="KW-1185">Reference proteome</keyword>
<evidence type="ECO:0000256" key="3">
    <source>
        <dbReference type="ARBA" id="ARBA00012784"/>
    </source>
</evidence>
<keyword evidence="4" id="KW-0479">Metal-binding</keyword>
<organism evidence="8 9">
    <name type="scientific">Paenalcaligenes hominis</name>
    <dbReference type="NCBI Taxonomy" id="643674"/>
    <lineage>
        <taxon>Bacteria</taxon>
        <taxon>Pseudomonadati</taxon>
        <taxon>Pseudomonadota</taxon>
        <taxon>Betaproteobacteria</taxon>
        <taxon>Burkholderiales</taxon>
        <taxon>Alcaligenaceae</taxon>
        <taxon>Paenalcaligenes</taxon>
    </lineage>
</organism>
<evidence type="ECO:0000313" key="8">
    <source>
        <dbReference type="EMBL" id="NJB65934.1"/>
    </source>
</evidence>
<comment type="cofactor">
    <cofactor evidence="1">
        <name>Zn(2+)</name>
        <dbReference type="ChEBI" id="CHEBI:29105"/>
    </cofactor>
</comment>
<evidence type="ECO:0000313" key="9">
    <source>
        <dbReference type="Proteomes" id="UP000783934"/>
    </source>
</evidence>